<protein>
    <submittedName>
        <fullName evidence="1">Uncharacterized protein</fullName>
    </submittedName>
</protein>
<dbReference type="EMBL" id="GBRH01222345">
    <property type="protein sequence ID" value="JAD75550.1"/>
    <property type="molecule type" value="Transcribed_RNA"/>
</dbReference>
<accession>A0A0A9CQ75</accession>
<organism evidence="1">
    <name type="scientific">Arundo donax</name>
    <name type="common">Giant reed</name>
    <name type="synonym">Donax arundinaceus</name>
    <dbReference type="NCBI Taxonomy" id="35708"/>
    <lineage>
        <taxon>Eukaryota</taxon>
        <taxon>Viridiplantae</taxon>
        <taxon>Streptophyta</taxon>
        <taxon>Embryophyta</taxon>
        <taxon>Tracheophyta</taxon>
        <taxon>Spermatophyta</taxon>
        <taxon>Magnoliopsida</taxon>
        <taxon>Liliopsida</taxon>
        <taxon>Poales</taxon>
        <taxon>Poaceae</taxon>
        <taxon>PACMAD clade</taxon>
        <taxon>Arundinoideae</taxon>
        <taxon>Arundineae</taxon>
        <taxon>Arundo</taxon>
    </lineage>
</organism>
<sequence length="40" mass="4555">MATPGCYYVTDRWIALSLLHAWEFGITSQGHMCSCRHAKL</sequence>
<proteinExistence type="predicted"/>
<reference evidence="1" key="2">
    <citation type="journal article" date="2015" name="Data Brief">
        <title>Shoot transcriptome of the giant reed, Arundo donax.</title>
        <authorList>
            <person name="Barrero R.A."/>
            <person name="Guerrero F.D."/>
            <person name="Moolhuijzen P."/>
            <person name="Goolsby J.A."/>
            <person name="Tidwell J."/>
            <person name="Bellgard S.E."/>
            <person name="Bellgard M.I."/>
        </authorList>
    </citation>
    <scope>NUCLEOTIDE SEQUENCE</scope>
    <source>
        <tissue evidence="1">Shoot tissue taken approximately 20 cm above the soil surface</tissue>
    </source>
</reference>
<evidence type="ECO:0000313" key="1">
    <source>
        <dbReference type="EMBL" id="JAD75550.1"/>
    </source>
</evidence>
<dbReference type="AlphaFoldDB" id="A0A0A9CQ75"/>
<name>A0A0A9CQ75_ARUDO</name>
<reference evidence="1" key="1">
    <citation type="submission" date="2014-09" db="EMBL/GenBank/DDBJ databases">
        <authorList>
            <person name="Magalhaes I.L.F."/>
            <person name="Oliveira U."/>
            <person name="Santos F.R."/>
            <person name="Vidigal T.H.D.A."/>
            <person name="Brescovit A.D."/>
            <person name="Santos A.J."/>
        </authorList>
    </citation>
    <scope>NUCLEOTIDE SEQUENCE</scope>
    <source>
        <tissue evidence="1">Shoot tissue taken approximately 20 cm above the soil surface</tissue>
    </source>
</reference>